<evidence type="ECO:0000256" key="1">
    <source>
        <dbReference type="ARBA" id="ARBA00001946"/>
    </source>
</evidence>
<keyword evidence="5" id="KW-0119">Carbohydrate metabolism</keyword>
<dbReference type="RefSeq" id="WP_093009891.1">
    <property type="nucleotide sequence ID" value="NZ_FOXV01000003.1"/>
</dbReference>
<dbReference type="GO" id="GO:0003824">
    <property type="term" value="F:catalytic activity"/>
    <property type="evidence" value="ECO:0007669"/>
    <property type="project" value="UniProtKB-ARBA"/>
</dbReference>
<evidence type="ECO:0000256" key="2">
    <source>
        <dbReference type="ARBA" id="ARBA00006171"/>
    </source>
</evidence>
<dbReference type="SFLD" id="SFLDS00003">
    <property type="entry name" value="Haloacid_Dehalogenase"/>
    <property type="match status" value="1"/>
</dbReference>
<dbReference type="EMBL" id="FOXV01000003">
    <property type="protein sequence ID" value="SFQ27579.1"/>
    <property type="molecule type" value="Genomic_DNA"/>
</dbReference>
<name>A0A1I5X6G5_9RHOB</name>
<dbReference type="Gene3D" id="1.10.150.240">
    <property type="entry name" value="Putative phosphatase, domain 2"/>
    <property type="match status" value="1"/>
</dbReference>
<dbReference type="InterPro" id="IPR036412">
    <property type="entry name" value="HAD-like_sf"/>
</dbReference>
<keyword evidence="3" id="KW-0479">Metal-binding</keyword>
<dbReference type="CDD" id="cd07505">
    <property type="entry name" value="HAD_BPGM-like"/>
    <property type="match status" value="1"/>
</dbReference>
<dbReference type="PANTHER" id="PTHR46193">
    <property type="entry name" value="6-PHOSPHOGLUCONATE PHOSPHATASE"/>
    <property type="match status" value="1"/>
</dbReference>
<organism evidence="6 7">
    <name type="scientific">Roseivivax halotolerans</name>
    <dbReference type="NCBI Taxonomy" id="93684"/>
    <lineage>
        <taxon>Bacteria</taxon>
        <taxon>Pseudomonadati</taxon>
        <taxon>Pseudomonadota</taxon>
        <taxon>Alphaproteobacteria</taxon>
        <taxon>Rhodobacterales</taxon>
        <taxon>Roseobacteraceae</taxon>
        <taxon>Roseivivax</taxon>
    </lineage>
</organism>
<evidence type="ECO:0000313" key="7">
    <source>
        <dbReference type="Proteomes" id="UP000243106"/>
    </source>
</evidence>
<dbReference type="InterPro" id="IPR023198">
    <property type="entry name" value="PGP-like_dom2"/>
</dbReference>
<dbReference type="Gene3D" id="3.40.50.1000">
    <property type="entry name" value="HAD superfamily/HAD-like"/>
    <property type="match status" value="1"/>
</dbReference>
<dbReference type="Pfam" id="PF00702">
    <property type="entry name" value="Hydrolase"/>
    <property type="match status" value="1"/>
</dbReference>
<keyword evidence="4" id="KW-0460">Magnesium</keyword>
<reference evidence="7" key="1">
    <citation type="submission" date="2016-10" db="EMBL/GenBank/DDBJ databases">
        <authorList>
            <person name="Varghese N."/>
            <person name="Submissions S."/>
        </authorList>
    </citation>
    <scope>NUCLEOTIDE SEQUENCE [LARGE SCALE GENOMIC DNA]</scope>
    <source>
        <strain evidence="7">JCM 10271</strain>
    </source>
</reference>
<proteinExistence type="inferred from homology"/>
<sequence>MPALLFDLDGTLIHSDPLHVEVFAEIHRERGQDFTHEDYLARVHGRSNVAIFSDAFPDEDPHALGEEKEARFRARLAEGDVPAMPGGEALMRRARGAGWAVGVVTNAPRANADAMLGALGLAELVDTLVIGDECPKSKPDPYPYQEALRRLDVSPTLALAFEDSPSGARAARGSGAYTIGIRSSLDDRALRQAGAHLTIEDFNDPALEPALDRLMRPTGALTP</sequence>
<evidence type="ECO:0000313" key="6">
    <source>
        <dbReference type="EMBL" id="SFQ27579.1"/>
    </source>
</evidence>
<comment type="similarity">
    <text evidence="2">Belongs to the HAD-like hydrolase superfamily. CbbY/CbbZ/Gph/YieH family.</text>
</comment>
<keyword evidence="7" id="KW-1185">Reference proteome</keyword>
<dbReference type="SUPFAM" id="SSF56784">
    <property type="entry name" value="HAD-like"/>
    <property type="match status" value="1"/>
</dbReference>
<protein>
    <submittedName>
        <fullName evidence="6">Beta-phosphoglucomutase</fullName>
    </submittedName>
</protein>
<dbReference type="InterPro" id="IPR006439">
    <property type="entry name" value="HAD-SF_hydro_IA"/>
</dbReference>
<dbReference type="STRING" id="93684.SAMN05421853_103175"/>
<comment type="cofactor">
    <cofactor evidence="1">
        <name>Mg(2+)</name>
        <dbReference type="ChEBI" id="CHEBI:18420"/>
    </cofactor>
</comment>
<dbReference type="SFLD" id="SFLDG01129">
    <property type="entry name" value="C1.5:_HAD__Beta-PGM__Phosphata"/>
    <property type="match status" value="1"/>
</dbReference>
<evidence type="ECO:0000256" key="3">
    <source>
        <dbReference type="ARBA" id="ARBA00022723"/>
    </source>
</evidence>
<dbReference type="InterPro" id="IPR051600">
    <property type="entry name" value="Beta-PGM-like"/>
</dbReference>
<dbReference type="InterPro" id="IPR023214">
    <property type="entry name" value="HAD_sf"/>
</dbReference>
<dbReference type="NCBIfam" id="TIGR01509">
    <property type="entry name" value="HAD-SF-IA-v3"/>
    <property type="match status" value="1"/>
</dbReference>
<dbReference type="PRINTS" id="PR00413">
    <property type="entry name" value="HADHALOGNASE"/>
</dbReference>
<dbReference type="Proteomes" id="UP000243106">
    <property type="component" value="Unassembled WGS sequence"/>
</dbReference>
<evidence type="ECO:0000256" key="5">
    <source>
        <dbReference type="ARBA" id="ARBA00023277"/>
    </source>
</evidence>
<accession>A0A1I5X6G5</accession>
<dbReference type="PANTHER" id="PTHR46193:SF18">
    <property type="entry name" value="HEXITOL PHOSPHATASE B"/>
    <property type="match status" value="1"/>
</dbReference>
<evidence type="ECO:0000256" key="4">
    <source>
        <dbReference type="ARBA" id="ARBA00022842"/>
    </source>
</evidence>
<gene>
    <name evidence="6" type="ORF">SAMN05421853_103175</name>
</gene>
<dbReference type="AlphaFoldDB" id="A0A1I5X6G5"/>
<dbReference type="GO" id="GO:0046872">
    <property type="term" value="F:metal ion binding"/>
    <property type="evidence" value="ECO:0007669"/>
    <property type="project" value="UniProtKB-KW"/>
</dbReference>